<keyword evidence="6" id="KW-1185">Reference proteome</keyword>
<dbReference type="Proteomes" id="UP000541583">
    <property type="component" value="Unassembled WGS sequence"/>
</dbReference>
<dbReference type="STRING" id="354630.SAMN05421821_109156"/>
<feature type="signal peptide" evidence="2">
    <location>
        <begin position="1"/>
        <end position="20"/>
    </location>
</feature>
<feature type="chain" id="PRO_5044563137" description="Outer membrane protein beta-barrel domain-containing protein" evidence="2">
    <location>
        <begin position="21"/>
        <end position="168"/>
    </location>
</feature>
<dbReference type="Proteomes" id="UP000548326">
    <property type="component" value="Unassembled WGS sequence"/>
</dbReference>
<evidence type="ECO:0000259" key="3">
    <source>
        <dbReference type="Pfam" id="PF13505"/>
    </source>
</evidence>
<dbReference type="RefSeq" id="WP_076374834.1">
    <property type="nucleotide sequence ID" value="NZ_FTMG01000009.1"/>
</dbReference>
<evidence type="ECO:0000313" key="6">
    <source>
        <dbReference type="Proteomes" id="UP000541583"/>
    </source>
</evidence>
<evidence type="ECO:0000313" key="7">
    <source>
        <dbReference type="Proteomes" id="UP000548326"/>
    </source>
</evidence>
<dbReference type="InterPro" id="IPR011250">
    <property type="entry name" value="OMP/PagP_B-barrel"/>
</dbReference>
<proteinExistence type="predicted"/>
<gene>
    <name evidence="5" type="ORF">HDF22_002238</name>
    <name evidence="4" type="ORF">HDF23_003589</name>
</gene>
<evidence type="ECO:0000313" key="5">
    <source>
        <dbReference type="EMBL" id="MBB6128125.1"/>
    </source>
</evidence>
<protein>
    <recommendedName>
        <fullName evidence="3">Outer membrane protein beta-barrel domain-containing protein</fullName>
    </recommendedName>
</protein>
<organism evidence="5 7">
    <name type="scientific">Mucilaginibacter lappiensis</name>
    <dbReference type="NCBI Taxonomy" id="354630"/>
    <lineage>
        <taxon>Bacteria</taxon>
        <taxon>Pseudomonadati</taxon>
        <taxon>Bacteroidota</taxon>
        <taxon>Sphingobacteriia</taxon>
        <taxon>Sphingobacteriales</taxon>
        <taxon>Sphingobacteriaceae</taxon>
        <taxon>Mucilaginibacter</taxon>
    </lineage>
</organism>
<dbReference type="OrthoDB" id="668980at2"/>
<sequence length="168" mass="18288">MKKILLALFIIGVTAMQSFAQSRGRNNGIFSIGFEAGLPTGDAHHLFGSVLGASLKYELPIERSTWFTISGGYNSFQPKGVYSDFGGPAINAIPLKVGVKYYFDRNFFAEGQIGAAFYTGRASGTAFAYSPGIGYSFREGFEIGLRYEGWSKDGTLGQAGLRLAYRFK</sequence>
<accession>A0A1N7CGQ6</accession>
<evidence type="ECO:0000313" key="4">
    <source>
        <dbReference type="EMBL" id="MBB6110828.1"/>
    </source>
</evidence>
<feature type="domain" description="Outer membrane protein beta-barrel" evidence="3">
    <location>
        <begin position="7"/>
        <end position="167"/>
    </location>
</feature>
<dbReference type="EMBL" id="JACHCB010000009">
    <property type="protein sequence ID" value="MBB6110828.1"/>
    <property type="molecule type" value="Genomic_DNA"/>
</dbReference>
<dbReference type="Pfam" id="PF13505">
    <property type="entry name" value="OMP_b-brl"/>
    <property type="match status" value="1"/>
</dbReference>
<keyword evidence="1 2" id="KW-0732">Signal</keyword>
<dbReference type="SUPFAM" id="SSF56925">
    <property type="entry name" value="OMPA-like"/>
    <property type="match status" value="1"/>
</dbReference>
<evidence type="ECO:0000256" key="1">
    <source>
        <dbReference type="ARBA" id="ARBA00022729"/>
    </source>
</evidence>
<comment type="caution">
    <text evidence="5">The sequence shown here is derived from an EMBL/GenBank/DDBJ whole genome shotgun (WGS) entry which is preliminary data.</text>
</comment>
<name>A0A1N7CGQ6_9SPHI</name>
<dbReference type="AlphaFoldDB" id="A0A1N7CGQ6"/>
<reference evidence="6 7" key="1">
    <citation type="submission" date="2020-08" db="EMBL/GenBank/DDBJ databases">
        <title>Genomic Encyclopedia of Type Strains, Phase IV (KMG-V): Genome sequencing to study the core and pangenomes of soil and plant-associated prokaryotes.</title>
        <authorList>
            <person name="Whitman W."/>
        </authorList>
    </citation>
    <scope>NUCLEOTIDE SEQUENCE [LARGE SCALE GENOMIC DNA]</scope>
    <source>
        <strain evidence="4 6">ANJLi2</strain>
        <strain evidence="5 7">MP601</strain>
    </source>
</reference>
<dbReference type="InterPro" id="IPR027385">
    <property type="entry name" value="Beta-barrel_OMP"/>
</dbReference>
<evidence type="ECO:0000256" key="2">
    <source>
        <dbReference type="SAM" id="SignalP"/>
    </source>
</evidence>
<dbReference type="EMBL" id="JACHCA010000005">
    <property type="protein sequence ID" value="MBB6128125.1"/>
    <property type="molecule type" value="Genomic_DNA"/>
</dbReference>